<name>A0A2J6RSG7_HYAVF</name>
<reference evidence="2 3" key="1">
    <citation type="submission" date="2016-04" db="EMBL/GenBank/DDBJ databases">
        <title>A degradative enzymes factory behind the ericoid mycorrhizal symbiosis.</title>
        <authorList>
            <consortium name="DOE Joint Genome Institute"/>
            <person name="Martino E."/>
            <person name="Morin E."/>
            <person name="Grelet G."/>
            <person name="Kuo A."/>
            <person name="Kohler A."/>
            <person name="Daghino S."/>
            <person name="Barry K."/>
            <person name="Choi C."/>
            <person name="Cichocki N."/>
            <person name="Clum A."/>
            <person name="Copeland A."/>
            <person name="Hainaut M."/>
            <person name="Haridas S."/>
            <person name="Labutti K."/>
            <person name="Lindquist E."/>
            <person name="Lipzen A."/>
            <person name="Khouja H.-R."/>
            <person name="Murat C."/>
            <person name="Ohm R."/>
            <person name="Olson A."/>
            <person name="Spatafora J."/>
            <person name="Veneault-Fourrey C."/>
            <person name="Henrissat B."/>
            <person name="Grigoriev I."/>
            <person name="Martin F."/>
            <person name="Perotto S."/>
        </authorList>
    </citation>
    <scope>NUCLEOTIDE SEQUENCE [LARGE SCALE GENOMIC DNA]</scope>
    <source>
        <strain evidence="2 3">F</strain>
    </source>
</reference>
<dbReference type="EMBL" id="KZ613944">
    <property type="protein sequence ID" value="PMD41452.1"/>
    <property type="molecule type" value="Genomic_DNA"/>
</dbReference>
<feature type="region of interest" description="Disordered" evidence="1">
    <location>
        <begin position="105"/>
        <end position="136"/>
    </location>
</feature>
<feature type="region of interest" description="Disordered" evidence="1">
    <location>
        <begin position="1"/>
        <end position="29"/>
    </location>
</feature>
<feature type="compositionally biased region" description="Polar residues" evidence="1">
    <location>
        <begin position="125"/>
        <end position="135"/>
    </location>
</feature>
<evidence type="ECO:0000256" key="1">
    <source>
        <dbReference type="SAM" id="MobiDB-lite"/>
    </source>
</evidence>
<accession>A0A2J6RSG7</accession>
<evidence type="ECO:0000313" key="3">
    <source>
        <dbReference type="Proteomes" id="UP000235786"/>
    </source>
</evidence>
<dbReference type="AlphaFoldDB" id="A0A2J6RSG7"/>
<proteinExistence type="predicted"/>
<sequence length="338" mass="37281">MDQPPTGSHGNSRNTSEQEELSCGVQGDETRRLVVGPAAAQPSVKAMPALPTHTIAYPLRDRQTREQFRLLDKIPVSLFANSCYKEVRKVNELAQQAGASLAVPARSLQPTSHPQATPDLDQAPSDISAQGTSVTPAPVPHTLAACKTVPALQGFRYDQAPDQPLAGDSTDSTLLLQNDSVLSLPMAPELSEDGESAISERLPTTPSLLESPNAAPASWVDEQRNLNVGRAEISSNEGPMASILRSKLGPSTSVQPGFVFNPITGEHRRRLMMDDFPGLTRKLFRKQWRMYMDKERNERPLIDGYEEGDSELELSEWEEEKATRASMKKNKKRKLFRR</sequence>
<keyword evidence="3" id="KW-1185">Reference proteome</keyword>
<evidence type="ECO:0000313" key="2">
    <source>
        <dbReference type="EMBL" id="PMD41452.1"/>
    </source>
</evidence>
<organism evidence="2 3">
    <name type="scientific">Hyaloscypha variabilis (strain UAMH 11265 / GT02V1 / F)</name>
    <name type="common">Meliniomyces variabilis</name>
    <dbReference type="NCBI Taxonomy" id="1149755"/>
    <lineage>
        <taxon>Eukaryota</taxon>
        <taxon>Fungi</taxon>
        <taxon>Dikarya</taxon>
        <taxon>Ascomycota</taxon>
        <taxon>Pezizomycotina</taxon>
        <taxon>Leotiomycetes</taxon>
        <taxon>Helotiales</taxon>
        <taxon>Hyaloscyphaceae</taxon>
        <taxon>Hyaloscypha</taxon>
        <taxon>Hyaloscypha variabilis</taxon>
    </lineage>
</organism>
<gene>
    <name evidence="2" type="ORF">L207DRAFT_581885</name>
</gene>
<feature type="compositionally biased region" description="Basic residues" evidence="1">
    <location>
        <begin position="326"/>
        <end position="338"/>
    </location>
</feature>
<feature type="compositionally biased region" description="Polar residues" evidence="1">
    <location>
        <begin position="1"/>
        <end position="15"/>
    </location>
</feature>
<dbReference type="OrthoDB" id="10544148at2759"/>
<feature type="region of interest" description="Disordered" evidence="1">
    <location>
        <begin position="299"/>
        <end position="338"/>
    </location>
</feature>
<feature type="compositionally biased region" description="Acidic residues" evidence="1">
    <location>
        <begin position="304"/>
        <end position="319"/>
    </location>
</feature>
<protein>
    <submittedName>
        <fullName evidence="2">Uncharacterized protein</fullName>
    </submittedName>
</protein>
<dbReference type="Proteomes" id="UP000235786">
    <property type="component" value="Unassembled WGS sequence"/>
</dbReference>